<name>A0A1C6XEV0_PLACE</name>
<feature type="domain" description="PH" evidence="1">
    <location>
        <begin position="333"/>
        <end position="442"/>
    </location>
</feature>
<evidence type="ECO:0000313" key="3">
    <source>
        <dbReference type="Proteomes" id="UP000507536"/>
    </source>
</evidence>
<reference evidence="2 3" key="1">
    <citation type="submission" date="2016-08" db="EMBL/GenBank/DDBJ databases">
        <authorList>
            <consortium name="Pathogen Informatics"/>
        </authorList>
    </citation>
    <scope>NUCLEOTIDE SEQUENCE [LARGE SCALE GENOMIC DNA]</scope>
    <source>
        <strain evidence="2 3">DS</strain>
    </source>
</reference>
<dbReference type="EMBL" id="LT608185">
    <property type="protein sequence ID" value="SCM02472.1"/>
    <property type="molecule type" value="Genomic_DNA"/>
</dbReference>
<accession>A0A1C6XEV0</accession>
<dbReference type="InterPro" id="IPR011993">
    <property type="entry name" value="PH-like_dom_sf"/>
</dbReference>
<dbReference type="Gene3D" id="2.30.29.30">
    <property type="entry name" value="Pleckstrin-homology domain (PH domain)/Phosphotyrosine-binding domain (PTB)"/>
    <property type="match status" value="1"/>
</dbReference>
<dbReference type="SUPFAM" id="SSF50729">
    <property type="entry name" value="PH domain-like"/>
    <property type="match status" value="1"/>
</dbReference>
<dbReference type="AlphaFoldDB" id="A0A1C6XEV0"/>
<sequence>MDEKHQCENRKMQIHNFYDKKINNNNENDFNLSSIKHPDFENEFEMFYKSTSKETWIRPKAEESENIQYLKKKKKIEYHHTNNLQNLKQLKRRYQTRLEQVDGTTSNFSANTKNIQNENNLGRNKSIEQILMDIQDGPNLRNPNDHQIFISDQECSLFNASNKIYLDPVVNPSNFNTVYEQNAQYRESEQDNIIHIWYEGTQLTYTWDSTMEKEYIKKGIYDFCMNIINDDFYLVRIKRLAKENVTNVEKCETQYGVHYKLLEEYYYNDFGNIRNCEEYLIKKIGLNKSSQINEREKIEKVENLSIDNEKRNENNLEELINPLNFPEVLRAIEYAKEGSNLLKHTIFNIPHLRYFILSKNLKYIRWFSSRKYEEDCKIYFKDINSLEINNMNDPVFSNYQIDLLKNFTFCIIYNNQKKKITLTCKCLYEFNTWVTVIRSLMFKSKNLKTTKRILLSHIYQDKYVNRIAKDASHDLHTSVHSKRGWEDEWENDEESRLKTFHLFNLIKFPNYNIYQAKIKFLLLKEKFYKYKIRIEEEINEYNSSKDNEIDKVNLSPFQDEKDVQANVNGRINMETLYDGNIFEISENGSDFVEEKYDSSGPDLIIDAYSYLDEDSNEFKLRLMIKFYNQIDEKIKIIQKNILDVGRLIKRNESLYIHQNQQNGFNIEDIFKQAIELYKTVENKLFKNKTSNPNTTKYINYGIKENDNNTFKIENIIPDYQYYKNIFNNSFFNMNTDRTKIKTELCNIDTFEKYYEHDNFTFIDNYSYLNERCKIREDRKISNCLEDPIEEINNMIQKIMFDLWMSEIKLANIEDIYNIYVYNLKTKNRSQPSYVPNIDTQHIWKYISNLFSETVLKPSRA</sequence>
<proteinExistence type="predicted"/>
<dbReference type="PROSITE" id="PS50003">
    <property type="entry name" value="PH_DOMAIN"/>
    <property type="match status" value="1"/>
</dbReference>
<dbReference type="InterPro" id="IPR001849">
    <property type="entry name" value="PH_domain"/>
</dbReference>
<evidence type="ECO:0000313" key="2">
    <source>
        <dbReference type="EMBL" id="SCM02472.1"/>
    </source>
</evidence>
<dbReference type="SMART" id="SM00233">
    <property type="entry name" value="PH"/>
    <property type="match status" value="1"/>
</dbReference>
<protein>
    <recommendedName>
        <fullName evidence="1">PH domain-containing protein</fullName>
    </recommendedName>
</protein>
<dbReference type="Proteomes" id="UP000507536">
    <property type="component" value="Chromosome 5"/>
</dbReference>
<evidence type="ECO:0000259" key="1">
    <source>
        <dbReference type="PROSITE" id="PS50003"/>
    </source>
</evidence>
<gene>
    <name evidence="2" type="ORF">PCHDS_000070500</name>
</gene>
<dbReference type="CDD" id="cd13365">
    <property type="entry name" value="PH_PLC_plant-like"/>
    <property type="match status" value="1"/>
</dbReference>
<organism evidence="2 3">
    <name type="scientific">Plasmodium chabaudi adami</name>
    <dbReference type="NCBI Taxonomy" id="5826"/>
    <lineage>
        <taxon>Eukaryota</taxon>
        <taxon>Sar</taxon>
        <taxon>Alveolata</taxon>
        <taxon>Apicomplexa</taxon>
        <taxon>Aconoidasida</taxon>
        <taxon>Haemosporida</taxon>
        <taxon>Plasmodiidae</taxon>
        <taxon>Plasmodium</taxon>
        <taxon>Plasmodium (Vinckeia)</taxon>
    </lineage>
</organism>